<evidence type="ECO:0000313" key="1">
    <source>
        <dbReference type="EMBL" id="HJA90548.1"/>
    </source>
</evidence>
<reference evidence="1" key="2">
    <citation type="submission" date="2021-04" db="EMBL/GenBank/DDBJ databases">
        <authorList>
            <person name="Gilroy R."/>
        </authorList>
    </citation>
    <scope>NUCLEOTIDE SEQUENCE</scope>
    <source>
        <strain evidence="1">CHK171-505</strain>
    </source>
</reference>
<gene>
    <name evidence="1" type="ORF">H9948_07130</name>
</gene>
<evidence type="ECO:0000313" key="2">
    <source>
        <dbReference type="Proteomes" id="UP000886856"/>
    </source>
</evidence>
<evidence type="ECO:0008006" key="3">
    <source>
        <dbReference type="Google" id="ProtNLM"/>
    </source>
</evidence>
<dbReference type="AlphaFoldDB" id="A0A9D2I2I6"/>
<dbReference type="EMBL" id="DWYW01000164">
    <property type="protein sequence ID" value="HJA90548.1"/>
    <property type="molecule type" value="Genomic_DNA"/>
</dbReference>
<accession>A0A9D2I2I6</accession>
<proteinExistence type="predicted"/>
<organism evidence="1 2">
    <name type="scientific">Candidatus Jeotgalibaca merdavium</name>
    <dbReference type="NCBI Taxonomy" id="2838627"/>
    <lineage>
        <taxon>Bacteria</taxon>
        <taxon>Bacillati</taxon>
        <taxon>Bacillota</taxon>
        <taxon>Bacilli</taxon>
        <taxon>Lactobacillales</taxon>
        <taxon>Carnobacteriaceae</taxon>
        <taxon>Jeotgalibaca</taxon>
    </lineage>
</organism>
<protein>
    <recommendedName>
        <fullName evidence="3">DUF1642 domain-containing protein</fullName>
    </recommendedName>
</protein>
<dbReference type="Proteomes" id="UP000886856">
    <property type="component" value="Unassembled WGS sequence"/>
</dbReference>
<comment type="caution">
    <text evidence="1">The sequence shown here is derived from an EMBL/GenBank/DDBJ whole genome shotgun (WGS) entry which is preliminary data.</text>
</comment>
<sequence length="171" mass="19841">MDKEELNEQIDAWGCWITDNENNRYISTSRVKSLISKLDEPTHKPVDVEPFMADWLDSLEEREKGKDYLIYELVFAAVEDAEYELDQIEEWIGEEGNIFILSDALRYGYVRKPEKQWVVTQDGRYLESVFVGESENANTDFLLDKDKAIKFTDKEKAEAVAAWVDGSVEEV</sequence>
<reference evidence="1" key="1">
    <citation type="journal article" date="2021" name="PeerJ">
        <title>Extensive microbial diversity within the chicken gut microbiome revealed by metagenomics and culture.</title>
        <authorList>
            <person name="Gilroy R."/>
            <person name="Ravi A."/>
            <person name="Getino M."/>
            <person name="Pursley I."/>
            <person name="Horton D.L."/>
            <person name="Alikhan N.F."/>
            <person name="Baker D."/>
            <person name="Gharbi K."/>
            <person name="Hall N."/>
            <person name="Watson M."/>
            <person name="Adriaenssens E.M."/>
            <person name="Foster-Nyarko E."/>
            <person name="Jarju S."/>
            <person name="Secka A."/>
            <person name="Antonio M."/>
            <person name="Oren A."/>
            <person name="Chaudhuri R.R."/>
            <person name="La Ragione R."/>
            <person name="Hildebrand F."/>
            <person name="Pallen M.J."/>
        </authorList>
    </citation>
    <scope>NUCLEOTIDE SEQUENCE</scope>
    <source>
        <strain evidence="1">CHK171-505</strain>
    </source>
</reference>
<name>A0A9D2I2I6_9LACT</name>